<feature type="transmembrane region" description="Helical" evidence="1">
    <location>
        <begin position="21"/>
        <end position="40"/>
    </location>
</feature>
<reference evidence="2 3" key="1">
    <citation type="submission" date="2018-05" db="EMBL/GenBank/DDBJ databases">
        <title>Genomic Encyclopedia of Archaeal and Bacterial Type Strains, Phase II (KMG-II): from individual species to whole genera.</title>
        <authorList>
            <person name="Goeker M."/>
        </authorList>
    </citation>
    <scope>NUCLEOTIDE SEQUENCE [LARGE SCALE GENOMIC DNA]</scope>
    <source>
        <strain evidence="2 3">DSM 45184</strain>
    </source>
</reference>
<feature type="transmembrane region" description="Helical" evidence="1">
    <location>
        <begin position="104"/>
        <end position="122"/>
    </location>
</feature>
<protein>
    <submittedName>
        <fullName evidence="2">Uncharacterized protein DUF3180</fullName>
    </submittedName>
</protein>
<evidence type="ECO:0000313" key="2">
    <source>
        <dbReference type="EMBL" id="PWK46623.1"/>
    </source>
</evidence>
<feature type="transmembrane region" description="Helical" evidence="1">
    <location>
        <begin position="52"/>
        <end position="71"/>
    </location>
</feature>
<dbReference type="InterPro" id="IPR021517">
    <property type="entry name" value="DUF3180"/>
</dbReference>
<keyword evidence="1" id="KW-0472">Membrane</keyword>
<organism evidence="2 3">
    <name type="scientific">Actinoplanes xinjiangensis</name>
    <dbReference type="NCBI Taxonomy" id="512350"/>
    <lineage>
        <taxon>Bacteria</taxon>
        <taxon>Bacillati</taxon>
        <taxon>Actinomycetota</taxon>
        <taxon>Actinomycetes</taxon>
        <taxon>Micromonosporales</taxon>
        <taxon>Micromonosporaceae</taxon>
        <taxon>Actinoplanes</taxon>
    </lineage>
</organism>
<proteinExistence type="predicted"/>
<keyword evidence="1" id="KW-1133">Transmembrane helix</keyword>
<sequence>MSVNPDPGSPRNTDPSLRPTSMSTLVVAALAAAAVAWLLISTNDLFYRISPLPWTGAGVLGVLAIAEAYLAQNTAARIERRPGALPVQPLAVARFAALAKASSLVGALSAGFSAGLLIWLLLEPTKEAGSSVPTAATTLVTAIALIAAALWLERACRVPDRPDREDDDSDRPTPRR</sequence>
<keyword evidence="3" id="KW-1185">Reference proteome</keyword>
<evidence type="ECO:0000256" key="1">
    <source>
        <dbReference type="SAM" id="Phobius"/>
    </source>
</evidence>
<feature type="transmembrane region" description="Helical" evidence="1">
    <location>
        <begin position="134"/>
        <end position="152"/>
    </location>
</feature>
<evidence type="ECO:0000313" key="3">
    <source>
        <dbReference type="Proteomes" id="UP000245697"/>
    </source>
</evidence>
<accession>A0A316FDW5</accession>
<dbReference type="AlphaFoldDB" id="A0A316FDW5"/>
<comment type="caution">
    <text evidence="2">The sequence shown here is derived from an EMBL/GenBank/DDBJ whole genome shotgun (WGS) entry which is preliminary data.</text>
</comment>
<gene>
    <name evidence="2" type="ORF">BC793_109192</name>
</gene>
<name>A0A316FDW5_9ACTN</name>
<keyword evidence="1" id="KW-0812">Transmembrane</keyword>
<dbReference type="Pfam" id="PF11377">
    <property type="entry name" value="DUF3180"/>
    <property type="match status" value="1"/>
</dbReference>
<dbReference type="EMBL" id="QGGR01000009">
    <property type="protein sequence ID" value="PWK46623.1"/>
    <property type="molecule type" value="Genomic_DNA"/>
</dbReference>
<dbReference type="Proteomes" id="UP000245697">
    <property type="component" value="Unassembled WGS sequence"/>
</dbReference>